<protein>
    <submittedName>
        <fullName evidence="9">Cytochrome P450</fullName>
    </submittedName>
</protein>
<comment type="similarity">
    <text evidence="2">Belongs to the cytochrome P450 family.</text>
</comment>
<proteinExistence type="inferred from homology"/>
<dbReference type="PANTHER" id="PTHR24292:SF102">
    <property type="entry name" value="CYTOCHROME P450 FAMILY-RELATED"/>
    <property type="match status" value="1"/>
</dbReference>
<keyword evidence="3" id="KW-0349">Heme</keyword>
<organism evidence="8 9">
    <name type="scientific">Acrobeloides nanus</name>
    <dbReference type="NCBI Taxonomy" id="290746"/>
    <lineage>
        <taxon>Eukaryota</taxon>
        <taxon>Metazoa</taxon>
        <taxon>Ecdysozoa</taxon>
        <taxon>Nematoda</taxon>
        <taxon>Chromadorea</taxon>
        <taxon>Rhabditida</taxon>
        <taxon>Tylenchina</taxon>
        <taxon>Cephalobomorpha</taxon>
        <taxon>Cephaloboidea</taxon>
        <taxon>Cephalobidae</taxon>
        <taxon>Acrobeloides</taxon>
    </lineage>
</organism>
<dbReference type="PANTHER" id="PTHR24292">
    <property type="entry name" value="CYTOCHROME P450"/>
    <property type="match status" value="1"/>
</dbReference>
<reference evidence="9" key="1">
    <citation type="submission" date="2022-11" db="UniProtKB">
        <authorList>
            <consortium name="WormBaseParasite"/>
        </authorList>
    </citation>
    <scope>IDENTIFICATION</scope>
</reference>
<evidence type="ECO:0000256" key="3">
    <source>
        <dbReference type="ARBA" id="ARBA00022617"/>
    </source>
</evidence>
<dbReference type="GO" id="GO:0016705">
    <property type="term" value="F:oxidoreductase activity, acting on paired donors, with incorporation or reduction of molecular oxygen"/>
    <property type="evidence" value="ECO:0007669"/>
    <property type="project" value="InterPro"/>
</dbReference>
<evidence type="ECO:0000256" key="6">
    <source>
        <dbReference type="ARBA" id="ARBA00023004"/>
    </source>
</evidence>
<evidence type="ECO:0000313" key="9">
    <source>
        <dbReference type="WBParaSite" id="ACRNAN_scaffold1289.g18760.t1"/>
    </source>
</evidence>
<dbReference type="InterPro" id="IPR050476">
    <property type="entry name" value="Insect_CytP450_Detox"/>
</dbReference>
<comment type="cofactor">
    <cofactor evidence="1">
        <name>heme</name>
        <dbReference type="ChEBI" id="CHEBI:30413"/>
    </cofactor>
</comment>
<keyword evidence="6" id="KW-0408">Iron</keyword>
<dbReference type="AlphaFoldDB" id="A0A914CQX1"/>
<evidence type="ECO:0000313" key="8">
    <source>
        <dbReference type="Proteomes" id="UP000887540"/>
    </source>
</evidence>
<keyword evidence="8" id="KW-1185">Reference proteome</keyword>
<keyword evidence="4" id="KW-0479">Metal-binding</keyword>
<keyword evidence="7" id="KW-0503">Monooxygenase</keyword>
<evidence type="ECO:0000256" key="2">
    <source>
        <dbReference type="ARBA" id="ARBA00010617"/>
    </source>
</evidence>
<dbReference type="WBParaSite" id="ACRNAN_scaffold1289.g18760.t1">
    <property type="protein sequence ID" value="ACRNAN_scaffold1289.g18760.t1"/>
    <property type="gene ID" value="ACRNAN_scaffold1289.g18760"/>
</dbReference>
<dbReference type="GO" id="GO:0020037">
    <property type="term" value="F:heme binding"/>
    <property type="evidence" value="ECO:0007669"/>
    <property type="project" value="InterPro"/>
</dbReference>
<dbReference type="GO" id="GO:0005506">
    <property type="term" value="F:iron ion binding"/>
    <property type="evidence" value="ECO:0007669"/>
    <property type="project" value="InterPro"/>
</dbReference>
<keyword evidence="5" id="KW-0560">Oxidoreductase</keyword>
<dbReference type="SUPFAM" id="SSF48264">
    <property type="entry name" value="Cytochrome P450"/>
    <property type="match status" value="1"/>
</dbReference>
<dbReference type="Gene3D" id="1.10.630.10">
    <property type="entry name" value="Cytochrome P450"/>
    <property type="match status" value="1"/>
</dbReference>
<dbReference type="GO" id="GO:0004497">
    <property type="term" value="F:monooxygenase activity"/>
    <property type="evidence" value="ECO:0007669"/>
    <property type="project" value="UniProtKB-KW"/>
</dbReference>
<dbReference type="Pfam" id="PF00067">
    <property type="entry name" value="p450"/>
    <property type="match status" value="1"/>
</dbReference>
<evidence type="ECO:0000256" key="7">
    <source>
        <dbReference type="ARBA" id="ARBA00023033"/>
    </source>
</evidence>
<evidence type="ECO:0000256" key="1">
    <source>
        <dbReference type="ARBA" id="ARBA00001971"/>
    </source>
</evidence>
<dbReference type="InterPro" id="IPR001128">
    <property type="entry name" value="Cyt_P450"/>
</dbReference>
<accession>A0A914CQX1</accession>
<evidence type="ECO:0000256" key="5">
    <source>
        <dbReference type="ARBA" id="ARBA00023002"/>
    </source>
</evidence>
<name>A0A914CQX1_9BILA</name>
<dbReference type="InterPro" id="IPR036396">
    <property type="entry name" value="Cyt_P450_sf"/>
</dbReference>
<sequence length="185" mass="21396">MSLLTIAILTLLLYFLALAIWRRHKAFKLRDELGLPGPKTNFFMGNIGDIIRYQKEHGTENTPYMRLKMAEIYGKTFGFYAGSLLEITSTDLEFAQEVMIKQFSNFSDRPSISFNDVFPMKESLLNINKYGPHGYGWKEVRSIISPAFTTGKMKLMFGTIHERIETFIKVLEARVKQDDCVEIYE</sequence>
<dbReference type="Proteomes" id="UP000887540">
    <property type="component" value="Unplaced"/>
</dbReference>
<evidence type="ECO:0000256" key="4">
    <source>
        <dbReference type="ARBA" id="ARBA00022723"/>
    </source>
</evidence>